<gene>
    <name evidence="4" type="ORF">EV702DRAFT_1057715</name>
</gene>
<evidence type="ECO:0000256" key="2">
    <source>
        <dbReference type="SAM" id="MobiDB-lite"/>
    </source>
</evidence>
<organism evidence="4 5">
    <name type="scientific">Suillus placidus</name>
    <dbReference type="NCBI Taxonomy" id="48579"/>
    <lineage>
        <taxon>Eukaryota</taxon>
        <taxon>Fungi</taxon>
        <taxon>Dikarya</taxon>
        <taxon>Basidiomycota</taxon>
        <taxon>Agaricomycotina</taxon>
        <taxon>Agaricomycetes</taxon>
        <taxon>Agaricomycetidae</taxon>
        <taxon>Boletales</taxon>
        <taxon>Suillineae</taxon>
        <taxon>Suillaceae</taxon>
        <taxon>Suillus</taxon>
    </lineage>
</organism>
<keyword evidence="1" id="KW-0479">Metal-binding</keyword>
<protein>
    <recommendedName>
        <fullName evidence="3">C2H2-type domain-containing protein</fullName>
    </recommendedName>
</protein>
<dbReference type="GO" id="GO:0008270">
    <property type="term" value="F:zinc ion binding"/>
    <property type="evidence" value="ECO:0007669"/>
    <property type="project" value="UniProtKB-KW"/>
</dbReference>
<evidence type="ECO:0000256" key="1">
    <source>
        <dbReference type="PROSITE-ProRule" id="PRU00042"/>
    </source>
</evidence>
<dbReference type="OrthoDB" id="3222551at2759"/>
<feature type="region of interest" description="Disordered" evidence="2">
    <location>
        <begin position="1"/>
        <end position="24"/>
    </location>
</feature>
<name>A0A9P7A7X2_9AGAM</name>
<dbReference type="InterPro" id="IPR013087">
    <property type="entry name" value="Znf_C2H2_type"/>
</dbReference>
<dbReference type="AlphaFoldDB" id="A0A9P7A7X2"/>
<accession>A0A9P7A7X2</accession>
<dbReference type="PROSITE" id="PS50157">
    <property type="entry name" value="ZINC_FINGER_C2H2_2"/>
    <property type="match status" value="1"/>
</dbReference>
<dbReference type="PROSITE" id="PS00028">
    <property type="entry name" value="ZINC_FINGER_C2H2_1"/>
    <property type="match status" value="1"/>
</dbReference>
<evidence type="ECO:0000313" key="5">
    <source>
        <dbReference type="Proteomes" id="UP000714275"/>
    </source>
</evidence>
<proteinExistence type="predicted"/>
<keyword evidence="1" id="KW-0862">Zinc</keyword>
<keyword evidence="5" id="KW-1185">Reference proteome</keyword>
<dbReference type="Proteomes" id="UP000714275">
    <property type="component" value="Unassembled WGS sequence"/>
</dbReference>
<evidence type="ECO:0000259" key="3">
    <source>
        <dbReference type="PROSITE" id="PS50157"/>
    </source>
</evidence>
<feature type="domain" description="C2H2-type" evidence="3">
    <location>
        <begin position="43"/>
        <end position="73"/>
    </location>
</feature>
<dbReference type="EMBL" id="JABBWD010000001">
    <property type="protein sequence ID" value="KAG1784150.1"/>
    <property type="molecule type" value="Genomic_DNA"/>
</dbReference>
<sequence>MHHGPSLPSVLKSKPATHDTTTTHDQLIAGLARVTSPQETPIYICAFQDCNRLFPSRDRVMLHRKRDHNSEEDRDIITWNE</sequence>
<comment type="caution">
    <text evidence="4">The sequence shown here is derived from an EMBL/GenBank/DDBJ whole genome shotgun (WGS) entry which is preliminary data.</text>
</comment>
<reference evidence="4" key="1">
    <citation type="journal article" date="2020" name="New Phytol.">
        <title>Comparative genomics reveals dynamic genome evolution in host specialist ectomycorrhizal fungi.</title>
        <authorList>
            <person name="Lofgren L.A."/>
            <person name="Nguyen N.H."/>
            <person name="Vilgalys R."/>
            <person name="Ruytinx J."/>
            <person name="Liao H.L."/>
            <person name="Branco S."/>
            <person name="Kuo A."/>
            <person name="LaButti K."/>
            <person name="Lipzen A."/>
            <person name="Andreopoulos W."/>
            <person name="Pangilinan J."/>
            <person name="Riley R."/>
            <person name="Hundley H."/>
            <person name="Na H."/>
            <person name="Barry K."/>
            <person name="Grigoriev I.V."/>
            <person name="Stajich J.E."/>
            <person name="Kennedy P.G."/>
        </authorList>
    </citation>
    <scope>NUCLEOTIDE SEQUENCE</scope>
    <source>
        <strain evidence="4">DOB743</strain>
    </source>
</reference>
<evidence type="ECO:0000313" key="4">
    <source>
        <dbReference type="EMBL" id="KAG1784150.1"/>
    </source>
</evidence>
<keyword evidence="1" id="KW-0863">Zinc-finger</keyword>